<evidence type="ECO:0000256" key="3">
    <source>
        <dbReference type="ARBA" id="ARBA00022989"/>
    </source>
</evidence>
<dbReference type="PANTHER" id="PTHR42723:SF1">
    <property type="entry name" value="CHLOROPHYLL SYNTHASE, CHLOROPLASTIC"/>
    <property type="match status" value="1"/>
</dbReference>
<dbReference type="InterPro" id="IPR050475">
    <property type="entry name" value="Prenyltransferase_related"/>
</dbReference>
<feature type="transmembrane region" description="Helical" evidence="5">
    <location>
        <begin position="168"/>
        <end position="189"/>
    </location>
</feature>
<proteinExistence type="predicted"/>
<dbReference type="InParanoid" id="A0A0C3FA75"/>
<evidence type="ECO:0000313" key="8">
    <source>
        <dbReference type="Proteomes" id="UP000054166"/>
    </source>
</evidence>
<dbReference type="Pfam" id="PF01040">
    <property type="entry name" value="UbiA"/>
    <property type="match status" value="1"/>
</dbReference>
<evidence type="ECO:0000256" key="6">
    <source>
        <dbReference type="SAM" id="SignalP"/>
    </source>
</evidence>
<keyword evidence="3 5" id="KW-1133">Transmembrane helix</keyword>
<comment type="subcellular location">
    <subcellularLocation>
        <location evidence="1">Membrane</location>
        <topology evidence="1">Multi-pass membrane protein</topology>
    </subcellularLocation>
</comment>
<evidence type="ECO:0008006" key="9">
    <source>
        <dbReference type="Google" id="ProtNLM"/>
    </source>
</evidence>
<evidence type="ECO:0000313" key="7">
    <source>
        <dbReference type="EMBL" id="KIM76601.1"/>
    </source>
</evidence>
<sequence>TTFAIAAAPLGSLWRLPHVVFWIWLHLLQTNVANQIIDPEEDACNKSDRPIPAARLTLYQAQIFRWLLVPVCLAVSVVYGPPVTVASAMLCTFTYIYNELGLATHWITKNLSIACSAGVLATTIQAQDFKDCEGDFLVGRRTLPILYPEISRYTALPILLAWSIGLSLMWQVDVGLCVLFVLLSLLIGWRLIAKRDVPADQITFYIYNVSCLVRISSTNHVH</sequence>
<keyword evidence="6" id="KW-0732">Signal</keyword>
<feature type="chain" id="PRO_5002174408" description="UbiA prenyltransferase" evidence="6">
    <location>
        <begin position="34"/>
        <end position="222"/>
    </location>
</feature>
<evidence type="ECO:0000256" key="1">
    <source>
        <dbReference type="ARBA" id="ARBA00004141"/>
    </source>
</evidence>
<dbReference type="GO" id="GO:0016765">
    <property type="term" value="F:transferase activity, transferring alkyl or aryl (other than methyl) groups"/>
    <property type="evidence" value="ECO:0007669"/>
    <property type="project" value="InterPro"/>
</dbReference>
<dbReference type="OrthoDB" id="434972at2759"/>
<dbReference type="PANTHER" id="PTHR42723">
    <property type="entry name" value="CHLOROPHYLL SYNTHASE"/>
    <property type="match status" value="1"/>
</dbReference>
<evidence type="ECO:0000256" key="5">
    <source>
        <dbReference type="SAM" id="Phobius"/>
    </source>
</evidence>
<feature type="non-terminal residue" evidence="7">
    <location>
        <position position="1"/>
    </location>
</feature>
<keyword evidence="4 5" id="KW-0472">Membrane</keyword>
<dbReference type="InterPro" id="IPR044878">
    <property type="entry name" value="UbiA_sf"/>
</dbReference>
<gene>
    <name evidence="7" type="ORF">PILCRDRAFT_77612</name>
</gene>
<dbReference type="EMBL" id="KN833033">
    <property type="protein sequence ID" value="KIM76601.1"/>
    <property type="molecule type" value="Genomic_DNA"/>
</dbReference>
<feature type="transmembrane region" description="Helical" evidence="5">
    <location>
        <begin position="63"/>
        <end position="80"/>
    </location>
</feature>
<dbReference type="CDD" id="cd13965">
    <property type="entry name" value="PT_UbiA_3"/>
    <property type="match status" value="1"/>
</dbReference>
<dbReference type="Gene3D" id="1.10.357.140">
    <property type="entry name" value="UbiA prenyltransferase"/>
    <property type="match status" value="1"/>
</dbReference>
<evidence type="ECO:0000256" key="4">
    <source>
        <dbReference type="ARBA" id="ARBA00023136"/>
    </source>
</evidence>
<dbReference type="Proteomes" id="UP000054166">
    <property type="component" value="Unassembled WGS sequence"/>
</dbReference>
<evidence type="ECO:0000256" key="2">
    <source>
        <dbReference type="ARBA" id="ARBA00022692"/>
    </source>
</evidence>
<keyword evidence="8" id="KW-1185">Reference proteome</keyword>
<dbReference type="HOGENOM" id="CLU_063928_0_1_1"/>
<reference evidence="7 8" key="1">
    <citation type="submission" date="2014-04" db="EMBL/GenBank/DDBJ databases">
        <authorList>
            <consortium name="DOE Joint Genome Institute"/>
            <person name="Kuo A."/>
            <person name="Tarkka M."/>
            <person name="Buscot F."/>
            <person name="Kohler A."/>
            <person name="Nagy L.G."/>
            <person name="Floudas D."/>
            <person name="Copeland A."/>
            <person name="Barry K.W."/>
            <person name="Cichocki N."/>
            <person name="Veneault-Fourrey C."/>
            <person name="LaButti K."/>
            <person name="Lindquist E.A."/>
            <person name="Lipzen A."/>
            <person name="Lundell T."/>
            <person name="Morin E."/>
            <person name="Murat C."/>
            <person name="Sun H."/>
            <person name="Tunlid A."/>
            <person name="Henrissat B."/>
            <person name="Grigoriev I.V."/>
            <person name="Hibbett D.S."/>
            <person name="Martin F."/>
            <person name="Nordberg H.P."/>
            <person name="Cantor M.N."/>
            <person name="Hua S.X."/>
        </authorList>
    </citation>
    <scope>NUCLEOTIDE SEQUENCE [LARGE SCALE GENOMIC DNA]</scope>
    <source>
        <strain evidence="7 8">F 1598</strain>
    </source>
</reference>
<reference evidence="8" key="2">
    <citation type="submission" date="2015-01" db="EMBL/GenBank/DDBJ databases">
        <title>Evolutionary Origins and Diversification of the Mycorrhizal Mutualists.</title>
        <authorList>
            <consortium name="DOE Joint Genome Institute"/>
            <consortium name="Mycorrhizal Genomics Consortium"/>
            <person name="Kohler A."/>
            <person name="Kuo A."/>
            <person name="Nagy L.G."/>
            <person name="Floudas D."/>
            <person name="Copeland A."/>
            <person name="Barry K.W."/>
            <person name="Cichocki N."/>
            <person name="Veneault-Fourrey C."/>
            <person name="LaButti K."/>
            <person name="Lindquist E.A."/>
            <person name="Lipzen A."/>
            <person name="Lundell T."/>
            <person name="Morin E."/>
            <person name="Murat C."/>
            <person name="Riley R."/>
            <person name="Ohm R."/>
            <person name="Sun H."/>
            <person name="Tunlid A."/>
            <person name="Henrissat B."/>
            <person name="Grigoriev I.V."/>
            <person name="Hibbett D.S."/>
            <person name="Martin F."/>
        </authorList>
    </citation>
    <scope>NUCLEOTIDE SEQUENCE [LARGE SCALE GENOMIC DNA]</scope>
    <source>
        <strain evidence="8">F 1598</strain>
    </source>
</reference>
<name>A0A0C3FA75_PILCF</name>
<keyword evidence="2 5" id="KW-0812">Transmembrane</keyword>
<accession>A0A0C3FA75</accession>
<feature type="signal peptide" evidence="6">
    <location>
        <begin position="1"/>
        <end position="33"/>
    </location>
</feature>
<dbReference type="AlphaFoldDB" id="A0A0C3FA75"/>
<organism evidence="7 8">
    <name type="scientific">Piloderma croceum (strain F 1598)</name>
    <dbReference type="NCBI Taxonomy" id="765440"/>
    <lineage>
        <taxon>Eukaryota</taxon>
        <taxon>Fungi</taxon>
        <taxon>Dikarya</taxon>
        <taxon>Basidiomycota</taxon>
        <taxon>Agaricomycotina</taxon>
        <taxon>Agaricomycetes</taxon>
        <taxon>Agaricomycetidae</taxon>
        <taxon>Atheliales</taxon>
        <taxon>Atheliaceae</taxon>
        <taxon>Piloderma</taxon>
    </lineage>
</organism>
<protein>
    <recommendedName>
        <fullName evidence="9">UbiA prenyltransferase</fullName>
    </recommendedName>
</protein>
<dbReference type="InterPro" id="IPR000537">
    <property type="entry name" value="UbiA_prenyltransferase"/>
</dbReference>
<dbReference type="GO" id="GO:0016020">
    <property type="term" value="C:membrane"/>
    <property type="evidence" value="ECO:0007669"/>
    <property type="project" value="UniProtKB-SubCell"/>
</dbReference>